<protein>
    <submittedName>
        <fullName evidence="2">Uncharacterized protein</fullName>
    </submittedName>
</protein>
<sequence>MSANTYQTRNADGEDECHRIDENKDIAQAAVKSTTDKAPADGFHRSLDDGDKEAKAGGVNGDIVKPGDHEEVERITNKLEGQGVEKGRRATSKHRHEGSDHHDTWVSFQGLVEESSKTSGTDNAPKRNHVPAGQGKSKSSILAQKKLKAYREGKLNMTHRALEDWRNHLRADDPYVEFNHKNLYRVRHSPCGKWFRVKGPLDLTRWRKHLKGCISGKQRKKKAAGIRTLQSMGFFTKTPGPAKRAKTTTTPVSIPCVGLSGIDDPRIKVMLKQGINECVYELALAQLKDLDYKGLVCVACDDTKLFSAFWLFWDMNTKLHYLIGGIKGPILVEDPDDLEDLLQVSEKFKATKLRLWTLTISRPKTTPIILAALPVGNRTTANTLAEYSLELLRGLIQVGIEVVSYACDGAEVERRSQRITRDQAENKLEYTIPNPRHSGKDISIEIPIIDGQPVCLIQDSKHALKTFCNNLFSGARLLVLGNHVAGYSHIHQVAYHTHSPLYRRDVERLDRQDDNAATYFPHQHWSSCVRMMNFVPPTLESLSIFLFLVMQSTHIRADLSCMRNVYNLSFGFIFSSRHGMISFPQPDILNLCIPFLARHSTSSNSSLKAL</sequence>
<organism evidence="2 3">
    <name type="scientific">Agaricus bisporus var. burnettii</name>
    <dbReference type="NCBI Taxonomy" id="192524"/>
    <lineage>
        <taxon>Eukaryota</taxon>
        <taxon>Fungi</taxon>
        <taxon>Dikarya</taxon>
        <taxon>Basidiomycota</taxon>
        <taxon>Agaricomycotina</taxon>
        <taxon>Agaricomycetes</taxon>
        <taxon>Agaricomycetidae</taxon>
        <taxon>Agaricales</taxon>
        <taxon>Agaricineae</taxon>
        <taxon>Agaricaceae</taxon>
        <taxon>Agaricus</taxon>
    </lineage>
</organism>
<feature type="region of interest" description="Disordered" evidence="1">
    <location>
        <begin position="32"/>
        <end position="141"/>
    </location>
</feature>
<evidence type="ECO:0000313" key="3">
    <source>
        <dbReference type="Proteomes" id="UP000629468"/>
    </source>
</evidence>
<evidence type="ECO:0000313" key="2">
    <source>
        <dbReference type="EMBL" id="KAF7762632.1"/>
    </source>
</evidence>
<dbReference type="Proteomes" id="UP000629468">
    <property type="component" value="Unassembled WGS sequence"/>
</dbReference>
<name>A0A8H7C4Y0_AGABI</name>
<proteinExistence type="predicted"/>
<dbReference type="EMBL" id="JABXXO010000012">
    <property type="protein sequence ID" value="KAF7762632.1"/>
    <property type="molecule type" value="Genomic_DNA"/>
</dbReference>
<feature type="compositionally biased region" description="Basic and acidic residues" evidence="1">
    <location>
        <begin position="34"/>
        <end position="55"/>
    </location>
</feature>
<evidence type="ECO:0000256" key="1">
    <source>
        <dbReference type="SAM" id="MobiDB-lite"/>
    </source>
</evidence>
<accession>A0A8H7C4Y0</accession>
<comment type="caution">
    <text evidence="2">The sequence shown here is derived from an EMBL/GenBank/DDBJ whole genome shotgun (WGS) entry which is preliminary data.</text>
</comment>
<feature type="compositionally biased region" description="Basic and acidic residues" evidence="1">
    <location>
        <begin position="65"/>
        <end position="88"/>
    </location>
</feature>
<gene>
    <name evidence="2" type="ORF">Agabi119p4_9225</name>
</gene>
<dbReference type="AlphaFoldDB" id="A0A8H7C4Y0"/>
<reference evidence="2 3" key="1">
    <citation type="journal article" name="Sci. Rep.">
        <title>Telomere-to-telomere assembled and centromere annotated genomes of the two main subspecies of the button mushroom Agaricus bisporus reveal especially polymorphic chromosome ends.</title>
        <authorList>
            <person name="Sonnenberg A.S.M."/>
            <person name="Sedaghat-Telgerd N."/>
            <person name="Lavrijssen B."/>
            <person name="Ohm R.A."/>
            <person name="Hendrickx P.M."/>
            <person name="Scholtmeijer K."/>
            <person name="Baars J.J.P."/>
            <person name="van Peer A."/>
        </authorList>
    </citation>
    <scope>NUCLEOTIDE SEQUENCE [LARGE SCALE GENOMIC DNA]</scope>
    <source>
        <strain evidence="2 3">H119_p4</strain>
    </source>
</reference>